<sequence>MGPGIRRIFSAFLQLPQRYVTHTYFAISVAPFSSGVTVLP</sequence>
<dbReference type="AlphaFoldDB" id="A0A1X7EM97"/>
<protein>
    <submittedName>
        <fullName evidence="1">Uncharacterized protein</fullName>
    </submittedName>
</protein>
<organism evidence="1 2">
    <name type="scientific">Xaviernesmea oryzae</name>
    <dbReference type="NCBI Taxonomy" id="464029"/>
    <lineage>
        <taxon>Bacteria</taxon>
        <taxon>Pseudomonadati</taxon>
        <taxon>Pseudomonadota</taxon>
        <taxon>Alphaproteobacteria</taxon>
        <taxon>Hyphomicrobiales</taxon>
        <taxon>Rhizobiaceae</taxon>
        <taxon>Rhizobium/Agrobacterium group</taxon>
        <taxon>Xaviernesmea</taxon>
    </lineage>
</organism>
<dbReference type="Proteomes" id="UP000192903">
    <property type="component" value="Unassembled WGS sequence"/>
</dbReference>
<evidence type="ECO:0000313" key="2">
    <source>
        <dbReference type="Proteomes" id="UP000192903"/>
    </source>
</evidence>
<keyword evidence="2" id="KW-1185">Reference proteome</keyword>
<name>A0A1X7EM97_9HYPH</name>
<proteinExistence type="predicted"/>
<gene>
    <name evidence="1" type="ORF">SAMN02982989_1501</name>
</gene>
<accession>A0A1X7EM97</accession>
<reference evidence="2" key="1">
    <citation type="submission" date="2017-04" db="EMBL/GenBank/DDBJ databases">
        <authorList>
            <person name="Varghese N."/>
            <person name="Submissions S."/>
        </authorList>
    </citation>
    <scope>NUCLEOTIDE SEQUENCE [LARGE SCALE GENOMIC DNA]</scope>
    <source>
        <strain evidence="2">B4P</strain>
    </source>
</reference>
<dbReference type="EMBL" id="FXAF01000006">
    <property type="protein sequence ID" value="SMF36516.1"/>
    <property type="molecule type" value="Genomic_DNA"/>
</dbReference>
<evidence type="ECO:0000313" key="1">
    <source>
        <dbReference type="EMBL" id="SMF36516.1"/>
    </source>
</evidence>